<gene>
    <name evidence="24" type="ORF">BC659_0688</name>
</gene>
<evidence type="ECO:0000256" key="13">
    <source>
        <dbReference type="ARBA" id="ARBA00022833"/>
    </source>
</evidence>
<protein>
    <recommendedName>
        <fullName evidence="5">Carboxypeptidase Q</fullName>
    </recommendedName>
    <alternativeName>
        <fullName evidence="20">Plasma glutamate carboxypeptidase</fullName>
    </alternativeName>
</protein>
<reference evidence="24 25" key="1">
    <citation type="submission" date="2019-03" db="EMBL/GenBank/DDBJ databases">
        <title>Genomic Encyclopedia of Archaeal and Bacterial Type Strains, Phase II (KMG-II): from individual species to whole genera.</title>
        <authorList>
            <person name="Goeker M."/>
        </authorList>
    </citation>
    <scope>NUCLEOTIDE SEQUENCE [LARGE SCALE GENOMIC DNA]</scope>
    <source>
        <strain evidence="24 25">DSM 28323</strain>
    </source>
</reference>
<keyword evidence="9" id="KW-0479">Metal-binding</keyword>
<evidence type="ECO:0000256" key="2">
    <source>
        <dbReference type="ARBA" id="ARBA00004371"/>
    </source>
</evidence>
<name>A0A4R6J0A2_9BACT</name>
<evidence type="ECO:0000256" key="10">
    <source>
        <dbReference type="ARBA" id="ARBA00022729"/>
    </source>
</evidence>
<evidence type="ECO:0000256" key="16">
    <source>
        <dbReference type="ARBA" id="ARBA00023145"/>
    </source>
</evidence>
<dbReference type="AlphaFoldDB" id="A0A4R6J0A2"/>
<dbReference type="PANTHER" id="PTHR12053:SF3">
    <property type="entry name" value="CARBOXYPEPTIDASE Q"/>
    <property type="match status" value="1"/>
</dbReference>
<keyword evidence="16" id="KW-0865">Zymogen</keyword>
<keyword evidence="11" id="KW-0378">Hydrolase</keyword>
<feature type="chain" id="PRO_5020430484" description="Carboxypeptidase Q" evidence="22">
    <location>
        <begin position="34"/>
        <end position="538"/>
    </location>
</feature>
<dbReference type="PANTHER" id="PTHR12053">
    <property type="entry name" value="PROTEASE FAMILY M28 PLASMA GLUTAMATE CARBOXYPEPTIDASE-RELATED"/>
    <property type="match status" value="1"/>
</dbReference>
<accession>A0A4R6J0A2</accession>
<keyword evidence="18" id="KW-0458">Lysosome</keyword>
<dbReference type="Proteomes" id="UP000295741">
    <property type="component" value="Unassembled WGS sequence"/>
</dbReference>
<dbReference type="EMBL" id="SNWP01000010">
    <property type="protein sequence ID" value="TDO28612.1"/>
    <property type="molecule type" value="Genomic_DNA"/>
</dbReference>
<dbReference type="GO" id="GO:0005764">
    <property type="term" value="C:lysosome"/>
    <property type="evidence" value="ECO:0007669"/>
    <property type="project" value="UniProtKB-SubCell"/>
</dbReference>
<keyword evidence="13" id="KW-0862">Zinc</keyword>
<dbReference type="GO" id="GO:0005576">
    <property type="term" value="C:extracellular region"/>
    <property type="evidence" value="ECO:0007669"/>
    <property type="project" value="UniProtKB-SubCell"/>
</dbReference>
<keyword evidence="10 22" id="KW-0732">Signal</keyword>
<organism evidence="24 25">
    <name type="scientific">Sediminibacterium goheungense</name>
    <dbReference type="NCBI Taxonomy" id="1086393"/>
    <lineage>
        <taxon>Bacteria</taxon>
        <taxon>Pseudomonadati</taxon>
        <taxon>Bacteroidota</taxon>
        <taxon>Chitinophagia</taxon>
        <taxon>Chitinophagales</taxon>
        <taxon>Chitinophagaceae</taxon>
        <taxon>Sediminibacterium</taxon>
    </lineage>
</organism>
<evidence type="ECO:0000256" key="1">
    <source>
        <dbReference type="ARBA" id="ARBA00004240"/>
    </source>
</evidence>
<evidence type="ECO:0000259" key="23">
    <source>
        <dbReference type="Pfam" id="PF04389"/>
    </source>
</evidence>
<keyword evidence="7" id="KW-0121">Carboxypeptidase</keyword>
<dbReference type="InterPro" id="IPR039866">
    <property type="entry name" value="CPQ"/>
</dbReference>
<keyword evidence="25" id="KW-1185">Reference proteome</keyword>
<dbReference type="SUPFAM" id="SSF53187">
    <property type="entry name" value="Zn-dependent exopeptidases"/>
    <property type="match status" value="1"/>
</dbReference>
<evidence type="ECO:0000256" key="3">
    <source>
        <dbReference type="ARBA" id="ARBA00004555"/>
    </source>
</evidence>
<evidence type="ECO:0000256" key="4">
    <source>
        <dbReference type="ARBA" id="ARBA00004613"/>
    </source>
</evidence>
<proteinExistence type="predicted"/>
<evidence type="ECO:0000256" key="19">
    <source>
        <dbReference type="ARBA" id="ARBA00025833"/>
    </source>
</evidence>
<comment type="subunit">
    <text evidence="19">Homodimer. The monomeric form is inactive while the homodimer is active.</text>
</comment>
<dbReference type="InterPro" id="IPR007484">
    <property type="entry name" value="Peptidase_M28"/>
</dbReference>
<evidence type="ECO:0000256" key="15">
    <source>
        <dbReference type="ARBA" id="ARBA00023049"/>
    </source>
</evidence>
<evidence type="ECO:0000256" key="9">
    <source>
        <dbReference type="ARBA" id="ARBA00022723"/>
    </source>
</evidence>
<evidence type="ECO:0000256" key="12">
    <source>
        <dbReference type="ARBA" id="ARBA00022824"/>
    </source>
</evidence>
<dbReference type="GO" id="GO:0046872">
    <property type="term" value="F:metal ion binding"/>
    <property type="evidence" value="ECO:0007669"/>
    <property type="project" value="UniProtKB-KW"/>
</dbReference>
<dbReference type="RefSeq" id="WP_211340689.1">
    <property type="nucleotide sequence ID" value="NZ_SNWP01000010.1"/>
</dbReference>
<evidence type="ECO:0000256" key="22">
    <source>
        <dbReference type="SAM" id="SignalP"/>
    </source>
</evidence>
<evidence type="ECO:0000256" key="21">
    <source>
        <dbReference type="SAM" id="MobiDB-lite"/>
    </source>
</evidence>
<keyword evidence="6" id="KW-0964">Secreted</keyword>
<feature type="region of interest" description="Disordered" evidence="21">
    <location>
        <begin position="501"/>
        <end position="538"/>
    </location>
</feature>
<evidence type="ECO:0000256" key="7">
    <source>
        <dbReference type="ARBA" id="ARBA00022645"/>
    </source>
</evidence>
<keyword evidence="17" id="KW-0325">Glycoprotein</keyword>
<dbReference type="Gene3D" id="3.50.30.30">
    <property type="match status" value="1"/>
</dbReference>
<evidence type="ECO:0000256" key="14">
    <source>
        <dbReference type="ARBA" id="ARBA00023034"/>
    </source>
</evidence>
<feature type="compositionally biased region" description="Basic and acidic residues" evidence="21">
    <location>
        <begin position="502"/>
        <end position="511"/>
    </location>
</feature>
<dbReference type="GO" id="GO:0070573">
    <property type="term" value="F:metallodipeptidase activity"/>
    <property type="evidence" value="ECO:0007669"/>
    <property type="project" value="InterPro"/>
</dbReference>
<keyword evidence="15" id="KW-0482">Metalloprotease</keyword>
<feature type="domain" description="Peptidase M28" evidence="23">
    <location>
        <begin position="300"/>
        <end position="489"/>
    </location>
</feature>
<keyword evidence="14" id="KW-0333">Golgi apparatus</keyword>
<evidence type="ECO:0000313" key="24">
    <source>
        <dbReference type="EMBL" id="TDO28612.1"/>
    </source>
</evidence>
<keyword evidence="12" id="KW-0256">Endoplasmic reticulum</keyword>
<dbReference type="GO" id="GO:0004180">
    <property type="term" value="F:carboxypeptidase activity"/>
    <property type="evidence" value="ECO:0007669"/>
    <property type="project" value="UniProtKB-KW"/>
</dbReference>
<dbReference type="Pfam" id="PF04389">
    <property type="entry name" value="Peptidase_M28"/>
    <property type="match status" value="1"/>
</dbReference>
<evidence type="ECO:0000256" key="6">
    <source>
        <dbReference type="ARBA" id="ARBA00022525"/>
    </source>
</evidence>
<evidence type="ECO:0000256" key="8">
    <source>
        <dbReference type="ARBA" id="ARBA00022670"/>
    </source>
</evidence>
<feature type="signal peptide" evidence="22">
    <location>
        <begin position="1"/>
        <end position="33"/>
    </location>
</feature>
<evidence type="ECO:0000256" key="5">
    <source>
        <dbReference type="ARBA" id="ARBA00014116"/>
    </source>
</evidence>
<keyword evidence="8" id="KW-0645">Protease</keyword>
<dbReference type="GO" id="GO:0006508">
    <property type="term" value="P:proteolysis"/>
    <property type="evidence" value="ECO:0007669"/>
    <property type="project" value="UniProtKB-KW"/>
</dbReference>
<evidence type="ECO:0000256" key="11">
    <source>
        <dbReference type="ARBA" id="ARBA00022801"/>
    </source>
</evidence>
<evidence type="ECO:0000256" key="17">
    <source>
        <dbReference type="ARBA" id="ARBA00023180"/>
    </source>
</evidence>
<evidence type="ECO:0000256" key="20">
    <source>
        <dbReference type="ARBA" id="ARBA00033328"/>
    </source>
</evidence>
<comment type="subcellular location">
    <subcellularLocation>
        <location evidence="1">Endoplasmic reticulum</location>
    </subcellularLocation>
    <subcellularLocation>
        <location evidence="3">Golgi apparatus</location>
    </subcellularLocation>
    <subcellularLocation>
        <location evidence="2">Lysosome</location>
    </subcellularLocation>
    <subcellularLocation>
        <location evidence="4">Secreted</location>
    </subcellularLocation>
</comment>
<dbReference type="Gene3D" id="3.40.630.10">
    <property type="entry name" value="Zn peptidases"/>
    <property type="match status" value="1"/>
</dbReference>
<evidence type="ECO:0000256" key="18">
    <source>
        <dbReference type="ARBA" id="ARBA00023228"/>
    </source>
</evidence>
<evidence type="ECO:0000313" key="25">
    <source>
        <dbReference type="Proteomes" id="UP000295741"/>
    </source>
</evidence>
<comment type="caution">
    <text evidence="24">The sequence shown here is derived from an EMBL/GenBank/DDBJ whole genome shotgun (WGS) entry which is preliminary data.</text>
</comment>
<sequence>MKTKTNFLRQGRIRYMASLFVTAALFTGSITMAQRPGGGAPPSIKDATVDAIVKEGTENSQLEKLAHELMDGIGPRLVGSPKMKQANDWAVAKYTGWGITARNEKWGEWRGWDRGITHIDMVAPWTKSLEGTQLAWSPSTGGKTVTGETVIIPDLADSIAFQQWLPSVKGKFVLVSMAQPTGRPDYNWDEFGTKESIEKMKKQRTEQTQAWARRISKTGYNARTLAAALENAGALGVVQCNWSNGFGVNKIFSANTKKTPTVDLALEDYGLLYRLTESGSKPQISVRADSKETGVQPTFNTIAEIKGSEKPDEYVILSAHFDSWDGGTGATDNGTGTLTMMEAMRILKKILPNPKRTILVGHWGSEEQGLNGSRAFVEDHPEIVNNLQALFNQDNGTGRVSNISGQGFLHSYEYINRWLSRVPGDIRQHITTSFPGSPGGGGSDFASFLAAGAPAFSLSSLGWSYGNYTWHTNRDTYDKIVFDDVRNNAILTAILAYMASEDSAKSSREKSVLPINPRTGKPGEWPSPTKATRKGGLN</sequence>